<reference evidence="3 4" key="1">
    <citation type="submission" date="2023-10" db="EMBL/GenBank/DDBJ databases">
        <title>Sphingomonas sp. HF-S4 16S ribosomal RNA gene Genome sequencing and assembly.</title>
        <authorList>
            <person name="Lee H."/>
        </authorList>
    </citation>
    <scope>NUCLEOTIDE SEQUENCE [LARGE SCALE GENOMIC DNA]</scope>
    <source>
        <strain evidence="3 4">HF-S4</strain>
    </source>
</reference>
<sequence>MNLLLDRRALLKGAAALGGLALLPSGLLAAPAAPETIDLTVGARTTKLTIWRPAAAPRGVVLFSTGFGGWPERYEAIVGAVVADGYAVLAPLHVDSVRYPGNEKFDGRARFFERVADMRATSAHAAKTFPGIPVAVMGHSFGTLIGLGMGGAYANLMPMRDPSVTAVLGFSSPGAVPGLVRPGAYASLGVPTILVTGTKDLVQGFVTDPADHLQPIEQSPAGDKYALVIQDGSHGLIGDAGTGPFTRAQLAARRFLAAYLPPNAAAKTALAQMTVAPGDRYIVREG</sequence>
<evidence type="ECO:0000256" key="1">
    <source>
        <dbReference type="SAM" id="SignalP"/>
    </source>
</evidence>
<dbReference type="Proteomes" id="UP001273531">
    <property type="component" value="Unassembled WGS sequence"/>
</dbReference>
<name>A0ABU3YBC9_9SPHN</name>
<dbReference type="Pfam" id="PF12146">
    <property type="entry name" value="Hydrolase_4"/>
    <property type="match status" value="1"/>
</dbReference>
<dbReference type="InterPro" id="IPR029058">
    <property type="entry name" value="AB_hydrolase_fold"/>
</dbReference>
<proteinExistence type="predicted"/>
<dbReference type="PROSITE" id="PS51318">
    <property type="entry name" value="TAT"/>
    <property type="match status" value="1"/>
</dbReference>
<keyword evidence="3" id="KW-0378">Hydrolase</keyword>
<organism evidence="3 4">
    <name type="scientific">Sphingomonas agrestis</name>
    <dbReference type="NCBI Taxonomy" id="3080540"/>
    <lineage>
        <taxon>Bacteria</taxon>
        <taxon>Pseudomonadati</taxon>
        <taxon>Pseudomonadota</taxon>
        <taxon>Alphaproteobacteria</taxon>
        <taxon>Sphingomonadales</taxon>
        <taxon>Sphingomonadaceae</taxon>
        <taxon>Sphingomonas</taxon>
    </lineage>
</organism>
<gene>
    <name evidence="3" type="ORF">RZN05_16995</name>
</gene>
<dbReference type="GO" id="GO:0016787">
    <property type="term" value="F:hydrolase activity"/>
    <property type="evidence" value="ECO:0007669"/>
    <property type="project" value="UniProtKB-KW"/>
</dbReference>
<keyword evidence="4" id="KW-1185">Reference proteome</keyword>
<evidence type="ECO:0000259" key="2">
    <source>
        <dbReference type="Pfam" id="PF12146"/>
    </source>
</evidence>
<dbReference type="InterPro" id="IPR006311">
    <property type="entry name" value="TAT_signal"/>
</dbReference>
<keyword evidence="1" id="KW-0732">Signal</keyword>
<dbReference type="Gene3D" id="3.40.50.1820">
    <property type="entry name" value="alpha/beta hydrolase"/>
    <property type="match status" value="1"/>
</dbReference>
<feature type="domain" description="Serine aminopeptidase S33" evidence="2">
    <location>
        <begin position="56"/>
        <end position="153"/>
    </location>
</feature>
<dbReference type="InterPro" id="IPR022742">
    <property type="entry name" value="Hydrolase_4"/>
</dbReference>
<dbReference type="SUPFAM" id="SSF53474">
    <property type="entry name" value="alpha/beta-Hydrolases"/>
    <property type="match status" value="1"/>
</dbReference>
<dbReference type="EMBL" id="JAWJEJ010000002">
    <property type="protein sequence ID" value="MDV3458698.1"/>
    <property type="molecule type" value="Genomic_DNA"/>
</dbReference>
<feature type="signal peptide" evidence="1">
    <location>
        <begin position="1"/>
        <end position="29"/>
    </location>
</feature>
<comment type="caution">
    <text evidence="3">The sequence shown here is derived from an EMBL/GenBank/DDBJ whole genome shotgun (WGS) entry which is preliminary data.</text>
</comment>
<feature type="chain" id="PRO_5047455238" evidence="1">
    <location>
        <begin position="30"/>
        <end position="286"/>
    </location>
</feature>
<accession>A0ABU3YBC9</accession>
<dbReference type="RefSeq" id="WP_317227874.1">
    <property type="nucleotide sequence ID" value="NZ_JAWJEJ010000002.1"/>
</dbReference>
<evidence type="ECO:0000313" key="4">
    <source>
        <dbReference type="Proteomes" id="UP001273531"/>
    </source>
</evidence>
<evidence type="ECO:0000313" key="3">
    <source>
        <dbReference type="EMBL" id="MDV3458698.1"/>
    </source>
</evidence>
<protein>
    <submittedName>
        <fullName evidence="3">Alpha/beta hydrolase</fullName>
    </submittedName>
</protein>